<dbReference type="GO" id="GO:0042744">
    <property type="term" value="P:hydrogen peroxide catabolic process"/>
    <property type="evidence" value="ECO:0007669"/>
    <property type="project" value="UniProtKB-UniRule"/>
</dbReference>
<evidence type="ECO:0000256" key="6">
    <source>
        <dbReference type="ARBA" id="ARBA00022723"/>
    </source>
</evidence>
<dbReference type="GO" id="GO:0020037">
    <property type="term" value="F:heme binding"/>
    <property type="evidence" value="ECO:0007669"/>
    <property type="project" value="UniProtKB-UniRule"/>
</dbReference>
<dbReference type="PROSITE" id="PS51402">
    <property type="entry name" value="CATALASE_3"/>
    <property type="match status" value="1"/>
</dbReference>
<comment type="similarity">
    <text evidence="2">Belongs to the catalase family. HPII subfamily.</text>
</comment>
<evidence type="ECO:0000256" key="10">
    <source>
        <dbReference type="PIRNR" id="PIRNR038927"/>
    </source>
</evidence>
<evidence type="ECO:0000256" key="5">
    <source>
        <dbReference type="ARBA" id="ARBA00022617"/>
    </source>
</evidence>
<feature type="binding site" evidence="13">
    <location>
        <position position="414"/>
    </location>
    <ligand>
        <name>heme</name>
        <dbReference type="ChEBI" id="CHEBI:30413"/>
    </ligand>
</feature>
<dbReference type="EC" id="1.11.1.6" evidence="3 10"/>
<feature type="active site" evidence="11">
    <location>
        <position position="203"/>
    </location>
</feature>
<dbReference type="InterPro" id="IPR020835">
    <property type="entry name" value="Catalase_sf"/>
</dbReference>
<dbReference type="InterPro" id="IPR029062">
    <property type="entry name" value="Class_I_gatase-like"/>
</dbReference>
<organism evidence="18 19">
    <name type="scientific">Phytohabitans houttuyneae</name>
    <dbReference type="NCBI Taxonomy" id="1076126"/>
    <lineage>
        <taxon>Bacteria</taxon>
        <taxon>Bacillati</taxon>
        <taxon>Actinomycetota</taxon>
        <taxon>Actinomycetes</taxon>
        <taxon>Micromonosporales</taxon>
        <taxon>Micromonosporaceae</taxon>
    </lineage>
</organism>
<feature type="binding site" description="axial binding residue" evidence="12">
    <location>
        <position position="418"/>
    </location>
    <ligand>
        <name>heme</name>
        <dbReference type="ChEBI" id="CHEBI:30413"/>
    </ligand>
    <ligandPart>
        <name>Fe</name>
        <dbReference type="ChEBI" id="CHEBI:18248"/>
    </ligandPart>
</feature>
<keyword evidence="8 10" id="KW-0408">Iron</keyword>
<feature type="binding site" evidence="13">
    <location>
        <position position="216"/>
    </location>
    <ligand>
        <name>heme</name>
        <dbReference type="ChEBI" id="CHEBI:30413"/>
    </ligand>
</feature>
<evidence type="ECO:0000256" key="3">
    <source>
        <dbReference type="ARBA" id="ARBA00012314"/>
    </source>
</evidence>
<evidence type="ECO:0000256" key="16">
    <source>
        <dbReference type="SAM" id="MobiDB-lite"/>
    </source>
</evidence>
<feature type="compositionally biased region" description="Basic and acidic residues" evidence="16">
    <location>
        <begin position="1"/>
        <end position="14"/>
    </location>
</feature>
<evidence type="ECO:0000256" key="4">
    <source>
        <dbReference type="ARBA" id="ARBA00022559"/>
    </source>
</evidence>
<dbReference type="PROSITE" id="PS00438">
    <property type="entry name" value="CATALASE_2"/>
    <property type="match status" value="1"/>
</dbReference>
<evidence type="ECO:0000256" key="14">
    <source>
        <dbReference type="PIRSR" id="PIRSR038927-4"/>
    </source>
</evidence>
<evidence type="ECO:0000256" key="15">
    <source>
        <dbReference type="RuleBase" id="RU000498"/>
    </source>
</evidence>
<dbReference type="InterPro" id="IPR043156">
    <property type="entry name" value="Catalase_clade2_helical"/>
</dbReference>
<dbReference type="InterPro" id="IPR041399">
    <property type="entry name" value="Catalase_large_C"/>
</dbReference>
<evidence type="ECO:0000256" key="9">
    <source>
        <dbReference type="ARBA" id="ARBA00023324"/>
    </source>
</evidence>
<feature type="domain" description="Catalase core" evidence="17">
    <location>
        <begin position="84"/>
        <end position="472"/>
    </location>
</feature>
<dbReference type="CDD" id="cd03132">
    <property type="entry name" value="GATase1_catalase"/>
    <property type="match status" value="1"/>
</dbReference>
<dbReference type="GO" id="GO:0046872">
    <property type="term" value="F:metal ion binding"/>
    <property type="evidence" value="ECO:0007669"/>
    <property type="project" value="UniProtKB-KW"/>
</dbReference>
<dbReference type="InterPro" id="IPR024708">
    <property type="entry name" value="Catalase_AS"/>
</dbReference>
<dbReference type="InterPro" id="IPR024712">
    <property type="entry name" value="Catalase_clade2"/>
</dbReference>
<evidence type="ECO:0000259" key="17">
    <source>
        <dbReference type="SMART" id="SM01060"/>
    </source>
</evidence>
<reference evidence="18 19" key="2">
    <citation type="submission" date="2020-03" db="EMBL/GenBank/DDBJ databases">
        <authorList>
            <person name="Ichikawa N."/>
            <person name="Kimura A."/>
            <person name="Kitahashi Y."/>
            <person name="Uohara A."/>
        </authorList>
    </citation>
    <scope>NUCLEOTIDE SEQUENCE [LARGE SCALE GENOMIC DNA]</scope>
    <source>
        <strain evidence="18 19">NBRC 108639</strain>
    </source>
</reference>
<keyword evidence="9 10" id="KW-0376">Hydrogen peroxide</keyword>
<dbReference type="InterPro" id="IPR018028">
    <property type="entry name" value="Catalase"/>
</dbReference>
<sequence>MDARKPVEVVKEAAESAATKLTGAGTPVVPGSPGSGTPALEEPTEPREPLPPRPEQGTPETRTPTGAVTGCPASAFGQQGAFLTTANGARLRDSDHSLKAGPRGPILLQDHHFREKITHFDHERIPERVVHARGTGAHGVFTAYGTGAAICRAGFLKKGRETPVFVRFSTVLGSRGSADTVRDTRGFATKFYTDEGTFDLVGNNIPVFFIQDAIKFPDIIHAGKPHPDREIPQAQSAHDTFWDFVSLHTEAQHHTIWNMSDRGIPRSYRTMEGFGVHTFRLVNDAGETVLVKFHWKPKLGVHSLTWEEAQLISGVDPDFHRRDLYDAIEAGAFPEWELGLQVFPDNPEETFAGIDLLDPTKIVPEELAEVQPVGRLVLNRTPTNFFAETEQVAFHLGNLPPGIDVTNDPLLQGRLFSYVDTQLTRLAGPNFTQIPINAPHAPVNDMLRDGFHQHAVHAGVAPYRPNSLDGGNPFEAGDAENAFVDVPVRVAEAPKIRANPASFDDHFSQARLFWQSMSAVEKEHIVAAYTFELGKCYEQVIKERQLRCLAQIDPVLCEQVAVGLGLPVPAPASELADVTASPALSQLGAEWPADGRIVGIVAGPGADLVAVTAVREAALGAGLMPLVIGPHGGQLGDLAVQRTFDTARSVEFDALLLADAPGPAPGAVAARDAKAGTTAPTAIDPRVLRLIDEAWRHAKPIGAWDGGTTAVRQAGIADTPGVVSAGGGADAFTAVRELLAGHRVWHRFLTSIA</sequence>
<keyword evidence="4 10" id="KW-0575">Peroxidase</keyword>
<evidence type="ECO:0000256" key="13">
    <source>
        <dbReference type="PIRSR" id="PIRSR038927-3"/>
    </source>
</evidence>
<feature type="region of interest" description="Disordered" evidence="16">
    <location>
        <begin position="1"/>
        <end position="66"/>
    </location>
</feature>
<evidence type="ECO:0000256" key="8">
    <source>
        <dbReference type="ARBA" id="ARBA00023004"/>
    </source>
</evidence>
<dbReference type="InterPro" id="IPR010582">
    <property type="entry name" value="Catalase_immune_responsive"/>
</dbReference>
<dbReference type="GO" id="GO:0004096">
    <property type="term" value="F:catalase activity"/>
    <property type="evidence" value="ECO:0007669"/>
    <property type="project" value="UniProtKB-UniRule"/>
</dbReference>
<proteinExistence type="inferred from homology"/>
<dbReference type="PRINTS" id="PR00067">
    <property type="entry name" value="CATALASE"/>
</dbReference>
<keyword evidence="5 10" id="KW-0349">Heme</keyword>
<name>A0A6V8KHT5_9ACTN</name>
<dbReference type="Pfam" id="PF00199">
    <property type="entry name" value="Catalase"/>
    <property type="match status" value="1"/>
</dbReference>
<feature type="binding site" evidence="13">
    <location>
        <position position="167"/>
    </location>
    <ligand>
        <name>heme</name>
        <dbReference type="ChEBI" id="CHEBI:30413"/>
    </ligand>
</feature>
<keyword evidence="6 10" id="KW-0479">Metal-binding</keyword>
<feature type="compositionally biased region" description="Low complexity" evidence="16">
    <location>
        <begin position="15"/>
        <end position="41"/>
    </location>
</feature>
<keyword evidence="7 10" id="KW-0560">Oxidoreductase</keyword>
<feature type="binding site" evidence="13">
    <location>
        <position position="128"/>
    </location>
    <ligand>
        <name>heme</name>
        <dbReference type="ChEBI" id="CHEBI:30413"/>
    </ligand>
</feature>
<dbReference type="GO" id="GO:0005829">
    <property type="term" value="C:cytosol"/>
    <property type="evidence" value="ECO:0007669"/>
    <property type="project" value="TreeGrafter"/>
</dbReference>
<comment type="caution">
    <text evidence="18">The sequence shown here is derived from an EMBL/GenBank/DDBJ whole genome shotgun (WGS) entry which is preliminary data.</text>
</comment>
<accession>A0A6V8KHT5</accession>
<dbReference type="SUPFAM" id="SSF52317">
    <property type="entry name" value="Class I glutamine amidotransferase-like"/>
    <property type="match status" value="1"/>
</dbReference>
<dbReference type="SUPFAM" id="SSF56634">
    <property type="entry name" value="Heme-dependent catalase-like"/>
    <property type="match status" value="1"/>
</dbReference>
<keyword evidence="19" id="KW-1185">Reference proteome</keyword>
<evidence type="ECO:0000256" key="7">
    <source>
        <dbReference type="ARBA" id="ARBA00023002"/>
    </source>
</evidence>
<protein>
    <recommendedName>
        <fullName evidence="3 10">Catalase</fullName>
        <ecNumber evidence="3 10">1.11.1.6</ecNumber>
    </recommendedName>
</protein>
<evidence type="ECO:0000256" key="11">
    <source>
        <dbReference type="PIRSR" id="PIRSR038927-1"/>
    </source>
</evidence>
<dbReference type="InterPro" id="IPR011614">
    <property type="entry name" value="Catalase_core"/>
</dbReference>
<feature type="binding site" evidence="13">
    <location>
        <position position="425"/>
    </location>
    <ligand>
        <name>heme</name>
        <dbReference type="ChEBI" id="CHEBI:30413"/>
    </ligand>
</feature>
<dbReference type="PANTHER" id="PTHR42821">
    <property type="entry name" value="CATALASE"/>
    <property type="match status" value="1"/>
</dbReference>
<dbReference type="Pfam" id="PF06628">
    <property type="entry name" value="Catalase-rel"/>
    <property type="match status" value="1"/>
</dbReference>
<dbReference type="PROSITE" id="PS00437">
    <property type="entry name" value="CATALASE_1"/>
    <property type="match status" value="1"/>
</dbReference>
<dbReference type="Gene3D" id="3.40.50.880">
    <property type="match status" value="1"/>
</dbReference>
<dbReference type="Gene3D" id="1.20.1370.20">
    <property type="match status" value="1"/>
</dbReference>
<dbReference type="InterPro" id="IPR002226">
    <property type="entry name" value="Catalase_haem_BS"/>
</dbReference>
<evidence type="ECO:0000256" key="12">
    <source>
        <dbReference type="PIRSR" id="PIRSR038927-2"/>
    </source>
</evidence>
<comment type="catalytic activity">
    <reaction evidence="10 15">
        <text>2 H2O2 = O2 + 2 H2O</text>
        <dbReference type="Rhea" id="RHEA:20309"/>
        <dbReference type="ChEBI" id="CHEBI:15377"/>
        <dbReference type="ChEBI" id="CHEBI:15379"/>
        <dbReference type="ChEBI" id="CHEBI:16240"/>
        <dbReference type="EC" id="1.11.1.6"/>
    </reaction>
</comment>
<dbReference type="GO" id="GO:0006979">
    <property type="term" value="P:response to oxidative stress"/>
    <property type="evidence" value="ECO:0007669"/>
    <property type="project" value="InterPro"/>
</dbReference>
<evidence type="ECO:0000313" key="18">
    <source>
        <dbReference type="EMBL" id="GFJ81556.1"/>
    </source>
</evidence>
<dbReference type="Pfam" id="PF18011">
    <property type="entry name" value="Catalase_C"/>
    <property type="match status" value="1"/>
</dbReference>
<dbReference type="RefSeq" id="WP_173060953.1">
    <property type="nucleotide sequence ID" value="NZ_BAABGO010000084.1"/>
</dbReference>
<dbReference type="PIRSF" id="PIRSF038927">
    <property type="entry name" value="Catalase_clade2"/>
    <property type="match status" value="1"/>
</dbReference>
<feature type="cross-link" description="3'-histidyl-3-tyrosine (His-Tyr)" evidence="14">
    <location>
        <begin position="395"/>
        <end position="418"/>
    </location>
</feature>
<gene>
    <name evidence="18" type="ORF">Phou_057360</name>
</gene>
<reference evidence="18 19" key="1">
    <citation type="submission" date="2020-03" db="EMBL/GenBank/DDBJ databases">
        <title>Whole genome shotgun sequence of Phytohabitans houttuyneae NBRC 108639.</title>
        <authorList>
            <person name="Komaki H."/>
            <person name="Tamura T."/>
        </authorList>
    </citation>
    <scope>NUCLEOTIDE SEQUENCE [LARGE SCALE GENOMIC DNA]</scope>
    <source>
        <strain evidence="18 19">NBRC 108639</strain>
    </source>
</reference>
<evidence type="ECO:0000256" key="1">
    <source>
        <dbReference type="ARBA" id="ARBA00001971"/>
    </source>
</evidence>
<dbReference type="EMBL" id="BLPF01000002">
    <property type="protein sequence ID" value="GFJ81556.1"/>
    <property type="molecule type" value="Genomic_DNA"/>
</dbReference>
<dbReference type="AlphaFoldDB" id="A0A6V8KHT5"/>
<evidence type="ECO:0000256" key="2">
    <source>
        <dbReference type="ARBA" id="ARBA00010660"/>
    </source>
</evidence>
<dbReference type="Proteomes" id="UP000482800">
    <property type="component" value="Unassembled WGS sequence"/>
</dbReference>
<dbReference type="PANTHER" id="PTHR42821:SF1">
    <property type="entry name" value="CATALASE-B"/>
    <property type="match status" value="1"/>
</dbReference>
<feature type="active site" evidence="11">
    <location>
        <position position="131"/>
    </location>
</feature>
<dbReference type="Gene3D" id="2.40.180.10">
    <property type="entry name" value="Catalase core domain"/>
    <property type="match status" value="1"/>
</dbReference>
<comment type="cofactor">
    <cofactor evidence="1 10 12">
        <name>heme</name>
        <dbReference type="ChEBI" id="CHEBI:30413"/>
    </cofactor>
</comment>
<comment type="function">
    <text evidence="10">Decomposes hydrogen peroxide into water and oxygen; serves to protect cells from the toxic effects of hydrogen peroxide.</text>
</comment>
<dbReference type="FunFam" id="2.40.180.10:FF:000003">
    <property type="entry name" value="Catalase"/>
    <property type="match status" value="1"/>
</dbReference>
<evidence type="ECO:0000313" key="19">
    <source>
        <dbReference type="Proteomes" id="UP000482800"/>
    </source>
</evidence>
<dbReference type="SMART" id="SM01060">
    <property type="entry name" value="Catalase"/>
    <property type="match status" value="1"/>
</dbReference>